<dbReference type="Pfam" id="PF07785">
    <property type="entry name" value="DUF1623"/>
    <property type="match status" value="1"/>
</dbReference>
<evidence type="ECO:0008006" key="3">
    <source>
        <dbReference type="Google" id="ProtNLM"/>
    </source>
</evidence>
<dbReference type="InterPro" id="IPR012428">
    <property type="entry name" value="AcMNPV_Orf117"/>
</dbReference>
<keyword evidence="2" id="KW-1185">Reference proteome</keyword>
<dbReference type="Proteomes" id="UP000501125">
    <property type="component" value="Chromosome"/>
</dbReference>
<dbReference type="GeneID" id="65101586"/>
<evidence type="ECO:0000313" key="1">
    <source>
        <dbReference type="EMBL" id="AWW14468.1"/>
    </source>
</evidence>
<accession>A0A2Z4HI57</accession>
<dbReference type="RefSeq" id="YP_010086375.1">
    <property type="nucleotide sequence ID" value="NC_055453.1"/>
</dbReference>
<protein>
    <recommendedName>
        <fullName evidence="3">Ac117</fullName>
    </recommendedName>
</protein>
<dbReference type="EMBL" id="MH261376">
    <property type="protein sequence ID" value="AWW14468.1"/>
    <property type="molecule type" value="Genomic_DNA"/>
</dbReference>
<reference evidence="1 2" key="1">
    <citation type="journal article" date="2018" name="Sci. Rep.">
        <title>Comprehensive analysis of single molecule sequencing-derived complete genome and whole transcriptome of Hyposidra talaca nuclear polyhedrosis virus.</title>
        <authorList>
            <person name="Nguyen T.T."/>
            <person name="Suryamohan K."/>
            <person name="Kuriakose B."/>
            <person name="Janakiraman V."/>
            <person name="Reichelt M."/>
            <person name="Chaudhuri S."/>
            <person name="Guillory J."/>
            <person name="Divakaran N."/>
            <person name="Rabins P.E."/>
            <person name="Goel R."/>
            <person name="Deka B."/>
            <person name="Sarkar S."/>
            <person name="Ekka P."/>
            <person name="Tsai Y.C."/>
            <person name="Vargas D."/>
            <person name="Santhosh S."/>
            <person name="Mohan S."/>
            <person name="Chin C.S."/>
            <person name="Korlach J."/>
            <person name="Thomas G."/>
            <person name="Babu A."/>
            <person name="Seshagiri S."/>
        </authorList>
    </citation>
    <scope>NUCLEOTIDE SEQUENCE [LARGE SCALE GENOMIC DNA]</scope>
    <source>
        <strain evidence="1 2">HytaNPVIndia001</strain>
    </source>
</reference>
<name>A0A2Z4HI57_9ABAC</name>
<evidence type="ECO:0000313" key="2">
    <source>
        <dbReference type="Proteomes" id="UP000501125"/>
    </source>
</evidence>
<dbReference type="KEGG" id="vg:65101586"/>
<sequence length="107" mass="12334">MRLTAFVLHLSNTLNLTQQSIYEKYLRRFDVIDAIMCAGNSECLAVCVGAFNPVTKLPVPYEQFMCSEYNDNVCGLSIIDWDSYENVTKLLNMIYNVIEQYNNVNVY</sequence>
<gene>
    <name evidence="1" type="primary">orf108</name>
    <name evidence="1" type="ORF">HytaNPV_gp108</name>
</gene>
<organism evidence="1 2">
    <name type="scientific">Hyposidra talaca nucleopolyhedrovirus</name>
    <dbReference type="NCBI Taxonomy" id="1070315"/>
    <lineage>
        <taxon>Viruses</taxon>
        <taxon>Viruses incertae sedis</taxon>
        <taxon>Naldaviricetes</taxon>
        <taxon>Lefavirales</taxon>
        <taxon>Baculoviridae</taxon>
        <taxon>Alphabaculovirus</taxon>
        <taxon>Alphabaculovirus hytalacae</taxon>
    </lineage>
</organism>
<proteinExistence type="predicted"/>